<dbReference type="InterPro" id="IPR036104">
    <property type="entry name" value="BFN_sf"/>
</dbReference>
<evidence type="ECO:0000313" key="5">
    <source>
        <dbReference type="EMBL" id="PRW59316.1"/>
    </source>
</evidence>
<dbReference type="PROSITE" id="PS51658">
    <property type="entry name" value="BFN"/>
    <property type="match status" value="1"/>
</dbReference>
<dbReference type="GO" id="GO:0030891">
    <property type="term" value="C:VCB complex"/>
    <property type="evidence" value="ECO:0007669"/>
    <property type="project" value="TreeGrafter"/>
</dbReference>
<dbReference type="OrthoDB" id="413400at2759"/>
<dbReference type="Pfam" id="PF02577">
    <property type="entry name" value="BFN_dom"/>
    <property type="match status" value="1"/>
</dbReference>
<evidence type="ECO:0000256" key="2">
    <source>
        <dbReference type="ARBA" id="ARBA00025428"/>
    </source>
</evidence>
<accession>A0A2P6TZ21</accession>
<reference evidence="5 6" key="1">
    <citation type="journal article" date="2018" name="Plant J.">
        <title>Genome sequences of Chlorella sorokiniana UTEX 1602 and Micractinium conductrix SAG 241.80: implications to maltose excretion by a green alga.</title>
        <authorList>
            <person name="Arriola M.B."/>
            <person name="Velmurugan N."/>
            <person name="Zhang Y."/>
            <person name="Plunkett M.H."/>
            <person name="Hondzo H."/>
            <person name="Barney B.M."/>
        </authorList>
    </citation>
    <scope>NUCLEOTIDE SEQUENCE [LARGE SCALE GENOMIC DNA]</scope>
    <source>
        <strain evidence="6">UTEX 1602</strain>
    </source>
</reference>
<evidence type="ECO:0000259" key="4">
    <source>
        <dbReference type="PROSITE" id="PS51658"/>
    </source>
</evidence>
<dbReference type="Proteomes" id="UP000239899">
    <property type="component" value="Unassembled WGS sequence"/>
</dbReference>
<dbReference type="EMBL" id="LHPG02000004">
    <property type="protein sequence ID" value="PRW59316.1"/>
    <property type="molecule type" value="Genomic_DNA"/>
</dbReference>
<sequence>MLSSLPTYRPPAGGLWTRAVLQEIVSAPGESLVRINALPAGSSGLQPGSADSPPTQAAGPQFEGWDGIGGRAEEYVEAVIDEIGLDHLGGVVLLDADGYALPIPVPVGMSDAAQLFHTAGPEFRRPSTLALWVHSLQAAGASVDRVLITRLVGSTVYARVILGLAGGQQSSLDARPADAISLAIQSNSPIYISRRLAASQQPGSPELEVEWQEQAPPRPRRQGSPLAPLVQDPSLSNRA</sequence>
<dbReference type="SUPFAM" id="SSF103256">
    <property type="entry name" value="Hypothetical protein TM0160"/>
    <property type="match status" value="1"/>
</dbReference>
<dbReference type="GO" id="GO:0004518">
    <property type="term" value="F:nuclease activity"/>
    <property type="evidence" value="ECO:0007669"/>
    <property type="project" value="InterPro"/>
</dbReference>
<evidence type="ECO:0000256" key="3">
    <source>
        <dbReference type="SAM" id="MobiDB-lite"/>
    </source>
</evidence>
<dbReference type="PANTHER" id="PTHR15160">
    <property type="entry name" value="VON HIPPEL-LINDAU PROTEIN"/>
    <property type="match status" value="1"/>
</dbReference>
<feature type="domain" description="BFN" evidence="4">
    <location>
        <begin position="71"/>
        <end position="204"/>
    </location>
</feature>
<comment type="function">
    <text evidence="2">Bifunctional nuclease with both RNase and DNase activities. Involved in basal defense response. Participates in abscisic acid-derived callose deposition following infection by a necrotrophic pathogen.</text>
</comment>
<comment type="similarity">
    <text evidence="1">Belongs to the bifunctional nuclease family.</text>
</comment>
<proteinExistence type="inferred from homology"/>
<dbReference type="GO" id="GO:0016567">
    <property type="term" value="P:protein ubiquitination"/>
    <property type="evidence" value="ECO:0007669"/>
    <property type="project" value="TreeGrafter"/>
</dbReference>
<name>A0A2P6TZ21_CHLSO</name>
<dbReference type="PANTHER" id="PTHR15160:SF1">
    <property type="entry name" value="VON HIPPEL-LINDAU DISEASE TUMOR SUPPRESSOR"/>
    <property type="match status" value="1"/>
</dbReference>
<protein>
    <recommendedName>
        <fullName evidence="4">BFN domain-containing protein</fullName>
    </recommendedName>
</protein>
<gene>
    <name evidence="5" type="ORF">C2E21_2248</name>
</gene>
<dbReference type="AlphaFoldDB" id="A0A2P6TZ21"/>
<dbReference type="InterPro" id="IPR003729">
    <property type="entry name" value="Bi_nuclease_dom"/>
</dbReference>
<dbReference type="STRING" id="3076.A0A2P6TZ21"/>
<dbReference type="GO" id="GO:0005634">
    <property type="term" value="C:nucleus"/>
    <property type="evidence" value="ECO:0007669"/>
    <property type="project" value="TreeGrafter"/>
</dbReference>
<evidence type="ECO:0000256" key="1">
    <source>
        <dbReference type="ARBA" id="ARBA00009095"/>
    </source>
</evidence>
<dbReference type="Gene3D" id="3.10.690.10">
    <property type="entry name" value="Bifunctional nuclease domain"/>
    <property type="match status" value="1"/>
</dbReference>
<organism evidence="5 6">
    <name type="scientific">Chlorella sorokiniana</name>
    <name type="common">Freshwater green alga</name>
    <dbReference type="NCBI Taxonomy" id="3076"/>
    <lineage>
        <taxon>Eukaryota</taxon>
        <taxon>Viridiplantae</taxon>
        <taxon>Chlorophyta</taxon>
        <taxon>core chlorophytes</taxon>
        <taxon>Trebouxiophyceae</taxon>
        <taxon>Chlorellales</taxon>
        <taxon>Chlorellaceae</taxon>
        <taxon>Chlorella clade</taxon>
        <taxon>Chlorella</taxon>
    </lineage>
</organism>
<comment type="caution">
    <text evidence="5">The sequence shown here is derived from an EMBL/GenBank/DDBJ whole genome shotgun (WGS) entry which is preliminary data.</text>
</comment>
<evidence type="ECO:0000313" key="6">
    <source>
        <dbReference type="Proteomes" id="UP000239899"/>
    </source>
</evidence>
<feature type="region of interest" description="Disordered" evidence="3">
    <location>
        <begin position="197"/>
        <end position="239"/>
    </location>
</feature>
<keyword evidence="6" id="KW-1185">Reference proteome</keyword>